<dbReference type="SUPFAM" id="SSF117281">
    <property type="entry name" value="Kelch motif"/>
    <property type="match status" value="1"/>
</dbReference>
<proteinExistence type="predicted"/>
<gene>
    <name evidence="1" type="ORF">SAMN05421788_1011323</name>
</gene>
<dbReference type="Pfam" id="PF24681">
    <property type="entry name" value="Kelch_KLHDC2_KLHL20_DRC7"/>
    <property type="match status" value="1"/>
</dbReference>
<name>A0A1N7M3A9_9BACT</name>
<dbReference type="STRING" id="477680.SAMN05421788_1011323"/>
<dbReference type="InterPro" id="IPR015915">
    <property type="entry name" value="Kelch-typ_b-propeller"/>
</dbReference>
<dbReference type="PANTHER" id="PTHR23244">
    <property type="entry name" value="KELCH REPEAT DOMAIN"/>
    <property type="match status" value="1"/>
</dbReference>
<protein>
    <submittedName>
        <fullName evidence="1">Galactose oxidase, central domain</fullName>
    </submittedName>
</protein>
<evidence type="ECO:0000313" key="2">
    <source>
        <dbReference type="Proteomes" id="UP000186917"/>
    </source>
</evidence>
<dbReference type="Gene3D" id="2.120.10.80">
    <property type="entry name" value="Kelch-type beta propeller"/>
    <property type="match status" value="2"/>
</dbReference>
<dbReference type="AlphaFoldDB" id="A0A1N7M3A9"/>
<sequence length="375" mass="41604">MAAINFQNYMNYMKNSLLILSTACVALIMGSCNKSSDTPDTEEGNWVKRGSFDGPARTGAVSFVINDTAYVGTGYNKSVSNSYVNADSVALANNGYLKDFWKFNMPATSTGNTQTGYTWTQVEELPGEVRAYAVGFNIQNKGYVGCGIAFDGLKLLKDFYEFDGNTWTAKASFAGSARINATGFGLGNKGYITCGYDGANTLKDNYQYNPATNSWTSVEAIAGGKRRGASVFVYKDKAYLFCGYSSSTYLDDMWAFDSTTLKWTEKNRITNATDNSFDDDYSDIYRQNANTFVIDNYGYLTAGDQGGTLISKTWRYDFVNDTWIRRTSLERTQRTYAVGFTVHNRGFVGTGVYGSTSYLEDFQEFIPSQTYEAND</sequence>
<accession>A0A1N7M3A9</accession>
<keyword evidence="2" id="KW-1185">Reference proteome</keyword>
<reference evidence="2" key="1">
    <citation type="submission" date="2017-01" db="EMBL/GenBank/DDBJ databases">
        <authorList>
            <person name="Varghese N."/>
            <person name="Submissions S."/>
        </authorList>
    </citation>
    <scope>NUCLEOTIDE SEQUENCE [LARGE SCALE GENOMIC DNA]</scope>
    <source>
        <strain evidence="2">DSM 21054</strain>
    </source>
</reference>
<organism evidence="1 2">
    <name type="scientific">Filimonas lacunae</name>
    <dbReference type="NCBI Taxonomy" id="477680"/>
    <lineage>
        <taxon>Bacteria</taxon>
        <taxon>Pseudomonadati</taxon>
        <taxon>Bacteroidota</taxon>
        <taxon>Chitinophagia</taxon>
        <taxon>Chitinophagales</taxon>
        <taxon>Chitinophagaceae</taxon>
        <taxon>Filimonas</taxon>
    </lineage>
</organism>
<dbReference type="EMBL" id="FTOR01000001">
    <property type="protein sequence ID" value="SIS80568.1"/>
    <property type="molecule type" value="Genomic_DNA"/>
</dbReference>
<dbReference type="Proteomes" id="UP000186917">
    <property type="component" value="Unassembled WGS sequence"/>
</dbReference>
<evidence type="ECO:0000313" key="1">
    <source>
        <dbReference type="EMBL" id="SIS80568.1"/>
    </source>
</evidence>